<dbReference type="PANTHER" id="PTHR35889">
    <property type="entry name" value="CYCLOINULO-OLIGOSACCHARIDE FRUCTANOTRANSFERASE-RELATED"/>
    <property type="match status" value="1"/>
</dbReference>
<evidence type="ECO:0000313" key="5">
    <source>
        <dbReference type="EMBL" id="QDV74718.1"/>
    </source>
</evidence>
<feature type="domain" description="DUF1553" evidence="3">
    <location>
        <begin position="724"/>
        <end position="981"/>
    </location>
</feature>
<evidence type="ECO:0000259" key="3">
    <source>
        <dbReference type="Pfam" id="PF07587"/>
    </source>
</evidence>
<evidence type="ECO:0000259" key="4">
    <source>
        <dbReference type="Pfam" id="PF07635"/>
    </source>
</evidence>
<dbReference type="KEGG" id="bmei:Spa11_29260"/>
<dbReference type="InterPro" id="IPR022655">
    <property type="entry name" value="DUF1553"/>
</dbReference>
<feature type="chain" id="PRO_5021822098" evidence="1">
    <location>
        <begin position="24"/>
        <end position="1029"/>
    </location>
</feature>
<keyword evidence="6" id="KW-1185">Reference proteome</keyword>
<dbReference type="Proteomes" id="UP000316426">
    <property type="component" value="Chromosome"/>
</dbReference>
<feature type="domain" description="Cytochrome C Planctomycete-type" evidence="4">
    <location>
        <begin position="45"/>
        <end position="105"/>
    </location>
</feature>
<feature type="signal peptide" evidence="1">
    <location>
        <begin position="1"/>
        <end position="23"/>
    </location>
</feature>
<dbReference type="Pfam" id="PF07635">
    <property type="entry name" value="PSCyt1"/>
    <property type="match status" value="1"/>
</dbReference>
<dbReference type="Pfam" id="PF07583">
    <property type="entry name" value="PSCyt2"/>
    <property type="match status" value="1"/>
</dbReference>
<organism evidence="5 6">
    <name type="scientific">Botrimarina mediterranea</name>
    <dbReference type="NCBI Taxonomy" id="2528022"/>
    <lineage>
        <taxon>Bacteria</taxon>
        <taxon>Pseudomonadati</taxon>
        <taxon>Planctomycetota</taxon>
        <taxon>Planctomycetia</taxon>
        <taxon>Pirellulales</taxon>
        <taxon>Lacipirellulaceae</taxon>
        <taxon>Botrimarina</taxon>
    </lineage>
</organism>
<evidence type="ECO:0000259" key="2">
    <source>
        <dbReference type="Pfam" id="PF07583"/>
    </source>
</evidence>
<sequence precursor="true">MWRARLRRFFVAAFLTPVATVCAADGPSTPIDFARDVRPILSDNCFLCHGPDEGSRSTELRLDKHDSVLADLGGYAAVTPGDAEASELIRRIESSDEYEQMPPPDSGKSLAATEIATIRRWVEEGAKWSGHWAFTKPQRPPVPEVVADAPMDWRGNPIDAFVLVGLGEVGLRPSERTDRETLLRRVTLDLTGLPPTLAEREAFLADDEPGAYERVIERLLASPHYGEHWGLKWLDAARYSDSDGYEKDKRRPNWFYRDWVINAINADKPYDEFLIEQIAGDLLPNASQDERVATGFLRNSMVNEEGGADPEQFRVEGLFDRMDAIGKAMLGVTTQCAQCHTHKFDPLTHEDYFGLYAYLNNVHEATIAVYTDEEQTEIERIHARVNAIEEELKAATPDWRERLSEWAKQTRGDEVAWQAVKVERENFTGEKFSYLDDLSVLSQGMTGTQLTADMAGKPAPGRYAAVRVEFLTHPSLPHGGPGRSIYGTHALTEFRCFYTSPSGERRQLKIASASSDRELPDREMEHPFVDTTKPTDPRRVGPIAYAIDEDLNTAWHTKSGPADRNRDCKAVFVLAEPIEVEEGGVLTFRLKQDHGGWNANDTQTNMAGRYRFSVTKAPAPVADPLPRSVREIVNRDEASWSRSDVAELFGYWRTTQADWLAPNERIAAALAEYPEGVNQCVVIEREEPRVTHLLQRGDFLKPGDVIEPHTPTFLHPQPADSPSTRLGLARWVASRDSPTTSRAFVNRVWQAYFGTGIVETPEDLGSQAPPPSHPELLDWLAVEFMDSGWRQKPLHRRIVLSAAYQQSSRVTNEHRECDPSNRWLARAPRLRVGAESVRDIALATSGLLDDRVGGPTVYPLTPMFLLEPPASYGKKPWDLSKGSERYRRSLYVQKYRTSVHPPLQLFDAPNGAVSCVRRNRSNTPLQALTLLNEEQFVECSREMAERIMAMDKGDEARIETAFLLCVGRKPRAEELTVVLDYLQSVRSGIDAGAIDAVAIVGDEAAGSDTAAWMLVARCVLNLDETITRQ</sequence>
<protein>
    <submittedName>
        <fullName evidence="5">Planctomycete cytochrome C</fullName>
    </submittedName>
</protein>
<proteinExistence type="predicted"/>
<dbReference type="EMBL" id="CP036349">
    <property type="protein sequence ID" value="QDV74718.1"/>
    <property type="molecule type" value="Genomic_DNA"/>
</dbReference>
<feature type="domain" description="DUF1549" evidence="2">
    <location>
        <begin position="157"/>
        <end position="363"/>
    </location>
</feature>
<dbReference type="Pfam" id="PF07587">
    <property type="entry name" value="PSD1"/>
    <property type="match status" value="1"/>
</dbReference>
<accession>A0A518KAA4</accession>
<dbReference type="PANTHER" id="PTHR35889:SF3">
    <property type="entry name" value="F-BOX DOMAIN-CONTAINING PROTEIN"/>
    <property type="match status" value="1"/>
</dbReference>
<dbReference type="AlphaFoldDB" id="A0A518KAA4"/>
<name>A0A518KAA4_9BACT</name>
<evidence type="ECO:0000256" key="1">
    <source>
        <dbReference type="SAM" id="SignalP"/>
    </source>
</evidence>
<dbReference type="InterPro" id="IPR011444">
    <property type="entry name" value="DUF1549"/>
</dbReference>
<evidence type="ECO:0000313" key="6">
    <source>
        <dbReference type="Proteomes" id="UP000316426"/>
    </source>
</evidence>
<gene>
    <name evidence="5" type="ORF">Spa11_29260</name>
</gene>
<reference evidence="5 6" key="1">
    <citation type="submission" date="2019-02" db="EMBL/GenBank/DDBJ databases">
        <title>Deep-cultivation of Planctomycetes and their phenomic and genomic characterization uncovers novel biology.</title>
        <authorList>
            <person name="Wiegand S."/>
            <person name="Jogler M."/>
            <person name="Boedeker C."/>
            <person name="Pinto D."/>
            <person name="Vollmers J."/>
            <person name="Rivas-Marin E."/>
            <person name="Kohn T."/>
            <person name="Peeters S.H."/>
            <person name="Heuer A."/>
            <person name="Rast P."/>
            <person name="Oberbeckmann S."/>
            <person name="Bunk B."/>
            <person name="Jeske O."/>
            <person name="Meyerdierks A."/>
            <person name="Storesund J.E."/>
            <person name="Kallscheuer N."/>
            <person name="Luecker S."/>
            <person name="Lage O.M."/>
            <person name="Pohl T."/>
            <person name="Merkel B.J."/>
            <person name="Hornburger P."/>
            <person name="Mueller R.-W."/>
            <person name="Bruemmer F."/>
            <person name="Labrenz M."/>
            <person name="Spormann A.M."/>
            <person name="Op den Camp H."/>
            <person name="Overmann J."/>
            <person name="Amann R."/>
            <person name="Jetten M.S.M."/>
            <person name="Mascher T."/>
            <person name="Medema M.H."/>
            <person name="Devos D.P."/>
            <person name="Kaster A.-K."/>
            <person name="Ovreas L."/>
            <person name="Rohde M."/>
            <person name="Galperin M.Y."/>
            <person name="Jogler C."/>
        </authorList>
    </citation>
    <scope>NUCLEOTIDE SEQUENCE [LARGE SCALE GENOMIC DNA]</scope>
    <source>
        <strain evidence="5 6">Spa11</strain>
    </source>
</reference>
<dbReference type="InterPro" id="IPR011429">
    <property type="entry name" value="Cyt_c_Planctomycete-type"/>
</dbReference>
<keyword evidence="1" id="KW-0732">Signal</keyword>